<organism evidence="20 21">
    <name type="scientific">Canis lupus dingo</name>
    <name type="common">dingo</name>
    <dbReference type="NCBI Taxonomy" id="286419"/>
    <lineage>
        <taxon>Eukaryota</taxon>
        <taxon>Metazoa</taxon>
        <taxon>Chordata</taxon>
        <taxon>Craniata</taxon>
        <taxon>Vertebrata</taxon>
        <taxon>Euteleostomi</taxon>
        <taxon>Mammalia</taxon>
        <taxon>Eutheria</taxon>
        <taxon>Laurasiatheria</taxon>
        <taxon>Carnivora</taxon>
        <taxon>Caniformia</taxon>
        <taxon>Canidae</taxon>
        <taxon>Canis</taxon>
    </lineage>
</organism>
<dbReference type="InterPro" id="IPR036103">
    <property type="entry name" value="MYSc_Myo5"/>
</dbReference>
<dbReference type="Ensembl" id="ENSCAFT00020039328.1">
    <property type="protein sequence ID" value="ENSCAFP00020034074.1"/>
    <property type="gene ID" value="ENSCAFG00020024529.1"/>
</dbReference>
<dbReference type="Pfam" id="PF01843">
    <property type="entry name" value="DIL"/>
    <property type="match status" value="1"/>
</dbReference>
<dbReference type="InterPro" id="IPR027417">
    <property type="entry name" value="P-loop_NTPase"/>
</dbReference>
<dbReference type="Pfam" id="PF25966">
    <property type="entry name" value="Myo5a"/>
    <property type="match status" value="1"/>
</dbReference>
<evidence type="ECO:0000256" key="8">
    <source>
        <dbReference type="ARBA" id="ARBA00022860"/>
    </source>
</evidence>
<keyword evidence="6 15" id="KW-0547">Nucleotide-binding</keyword>
<dbReference type="GO" id="GO:0016020">
    <property type="term" value="C:membrane"/>
    <property type="evidence" value="ECO:0007669"/>
    <property type="project" value="TreeGrafter"/>
</dbReference>
<evidence type="ECO:0000259" key="19">
    <source>
        <dbReference type="PROSITE" id="PS51456"/>
    </source>
</evidence>
<evidence type="ECO:0000256" key="5">
    <source>
        <dbReference type="ARBA" id="ARBA00022737"/>
    </source>
</evidence>
<feature type="coiled-coil region" evidence="16">
    <location>
        <begin position="1001"/>
        <end position="1111"/>
    </location>
</feature>
<evidence type="ECO:0000256" key="9">
    <source>
        <dbReference type="ARBA" id="ARBA00023054"/>
    </source>
</evidence>
<dbReference type="Pfam" id="PF00612">
    <property type="entry name" value="IQ"/>
    <property type="match status" value="6"/>
</dbReference>
<feature type="coiled-coil region" evidence="16">
    <location>
        <begin position="864"/>
        <end position="891"/>
    </location>
</feature>
<evidence type="ECO:0000256" key="4">
    <source>
        <dbReference type="ARBA" id="ARBA00022553"/>
    </source>
</evidence>
<reference evidence="20" key="2">
    <citation type="submission" date="2025-09" db="UniProtKB">
        <authorList>
            <consortium name="Ensembl"/>
        </authorList>
    </citation>
    <scope>IDENTIFICATION</scope>
</reference>
<dbReference type="GO" id="GO:0031410">
    <property type="term" value="C:cytoplasmic vesicle"/>
    <property type="evidence" value="ECO:0007669"/>
    <property type="project" value="UniProtKB-ARBA"/>
</dbReference>
<dbReference type="GO" id="GO:0051015">
    <property type="term" value="F:actin filament binding"/>
    <property type="evidence" value="ECO:0007669"/>
    <property type="project" value="TreeGrafter"/>
</dbReference>
<dbReference type="PANTHER" id="PTHR13140:SF356">
    <property type="entry name" value="UNCONVENTIONAL MYOSIN-VB"/>
    <property type="match status" value="1"/>
</dbReference>
<dbReference type="FunFam" id="1.10.10.820:FF:000001">
    <property type="entry name" value="Myosin heavy chain"/>
    <property type="match status" value="1"/>
</dbReference>
<dbReference type="FunFam" id="1.20.5.190:FF:000001">
    <property type="entry name" value="unconventional myosin-Va"/>
    <property type="match status" value="1"/>
</dbReference>
<evidence type="ECO:0000256" key="3">
    <source>
        <dbReference type="ARBA" id="ARBA00022490"/>
    </source>
</evidence>
<keyword evidence="10 15" id="KW-0518">Myosin</keyword>
<feature type="domain" description="Dilute" evidence="18">
    <location>
        <begin position="1328"/>
        <end position="1605"/>
    </location>
</feature>
<dbReference type="CDD" id="cd15477">
    <property type="entry name" value="Myo5b_CBD"/>
    <property type="match status" value="1"/>
</dbReference>
<feature type="region of interest" description="Actin-binding" evidence="15">
    <location>
        <begin position="527"/>
        <end position="549"/>
    </location>
</feature>
<keyword evidence="3" id="KW-0963">Cytoplasm</keyword>
<dbReference type="SMART" id="SM01132">
    <property type="entry name" value="DIL"/>
    <property type="match status" value="1"/>
</dbReference>
<dbReference type="CDD" id="cd01380">
    <property type="entry name" value="MYSc_Myo5"/>
    <property type="match status" value="1"/>
</dbReference>
<evidence type="ECO:0000256" key="1">
    <source>
        <dbReference type="ARBA" id="ARBA00004496"/>
    </source>
</evidence>
<comment type="similarity">
    <text evidence="2 15">Belongs to the TRAFAC class myosin-kinesin ATPase superfamily. Myosin family.</text>
</comment>
<evidence type="ECO:0000256" key="15">
    <source>
        <dbReference type="PROSITE-ProRule" id="PRU00782"/>
    </source>
</evidence>
<evidence type="ECO:0000256" key="12">
    <source>
        <dbReference type="ARBA" id="ARBA00023203"/>
    </source>
</evidence>
<dbReference type="FunFam" id="1.20.120.720:FF:000016">
    <property type="entry name" value="Myosin VB"/>
    <property type="match status" value="1"/>
</dbReference>
<keyword evidence="11 15" id="KW-0505">Motor protein</keyword>
<evidence type="ECO:0000259" key="18">
    <source>
        <dbReference type="PROSITE" id="PS51126"/>
    </source>
</evidence>
<evidence type="ECO:0000256" key="13">
    <source>
        <dbReference type="ARBA" id="ARBA00058661"/>
    </source>
</evidence>
<dbReference type="PRINTS" id="PR00193">
    <property type="entry name" value="MYOSINHEAVY"/>
</dbReference>
<feature type="compositionally biased region" description="Low complexity" evidence="17">
    <location>
        <begin position="485"/>
        <end position="498"/>
    </location>
</feature>
<evidence type="ECO:0000256" key="16">
    <source>
        <dbReference type="SAM" id="Coils"/>
    </source>
</evidence>
<keyword evidence="21" id="KW-1185">Reference proteome</keyword>
<comment type="subcellular location">
    <subcellularLocation>
        <location evidence="1">Cytoplasm</location>
    </subcellularLocation>
</comment>
<dbReference type="InterPro" id="IPR002710">
    <property type="entry name" value="Dilute_dom"/>
</dbReference>
<dbReference type="InterPro" id="IPR000048">
    <property type="entry name" value="IQ_motif_EF-hand-BS"/>
</dbReference>
<dbReference type="Pfam" id="PF00063">
    <property type="entry name" value="Myosin_head"/>
    <property type="match status" value="1"/>
</dbReference>
<protein>
    <recommendedName>
        <fullName evidence="14">Unconventional myosin-Vb</fullName>
    </recommendedName>
</protein>
<evidence type="ECO:0000256" key="2">
    <source>
        <dbReference type="ARBA" id="ARBA00008314"/>
    </source>
</evidence>
<dbReference type="SMART" id="SM00242">
    <property type="entry name" value="MYSc"/>
    <property type="match status" value="1"/>
</dbReference>
<evidence type="ECO:0000256" key="10">
    <source>
        <dbReference type="ARBA" id="ARBA00023123"/>
    </source>
</evidence>
<dbReference type="PROSITE" id="PS51456">
    <property type="entry name" value="MYOSIN_MOTOR"/>
    <property type="match status" value="1"/>
</dbReference>
<dbReference type="Gene3D" id="3.40.850.10">
    <property type="entry name" value="Kinesin motor domain"/>
    <property type="match status" value="1"/>
</dbReference>
<feature type="domain" description="Myosin motor" evidence="19">
    <location>
        <begin position="1"/>
        <end position="648"/>
    </location>
</feature>
<evidence type="ECO:0000256" key="6">
    <source>
        <dbReference type="ARBA" id="ARBA00022741"/>
    </source>
</evidence>
<evidence type="ECO:0000256" key="17">
    <source>
        <dbReference type="SAM" id="MobiDB-lite"/>
    </source>
</evidence>
<evidence type="ECO:0000313" key="20">
    <source>
        <dbReference type="Ensembl" id="ENSCAFP00020034074.1"/>
    </source>
</evidence>
<dbReference type="GO" id="GO:0005524">
    <property type="term" value="F:ATP binding"/>
    <property type="evidence" value="ECO:0007669"/>
    <property type="project" value="UniProtKB-UniRule"/>
</dbReference>
<dbReference type="PROSITE" id="PS50096">
    <property type="entry name" value="IQ"/>
    <property type="match status" value="6"/>
</dbReference>
<dbReference type="GO" id="GO:0000146">
    <property type="term" value="F:microfilament motor activity"/>
    <property type="evidence" value="ECO:0007669"/>
    <property type="project" value="TreeGrafter"/>
</dbReference>
<dbReference type="GO" id="GO:0098685">
    <property type="term" value="C:Schaffer collateral - CA1 synapse"/>
    <property type="evidence" value="ECO:0007669"/>
    <property type="project" value="UniProtKB-ARBA"/>
</dbReference>
<proteinExistence type="inferred from homology"/>
<keyword evidence="8" id="KW-0112">Calmodulin-binding</keyword>
<dbReference type="PANTHER" id="PTHR13140">
    <property type="entry name" value="MYOSIN"/>
    <property type="match status" value="1"/>
</dbReference>
<keyword evidence="7 15" id="KW-0067">ATP-binding</keyword>
<dbReference type="InterPro" id="IPR001609">
    <property type="entry name" value="Myosin_head_motor_dom-like"/>
</dbReference>
<dbReference type="InterPro" id="IPR058662">
    <property type="entry name" value="Myo5a/b_dom"/>
</dbReference>
<dbReference type="GO" id="GO:0016459">
    <property type="term" value="C:myosin complex"/>
    <property type="evidence" value="ECO:0007669"/>
    <property type="project" value="UniProtKB-KW"/>
</dbReference>
<dbReference type="Gene3D" id="1.20.5.190">
    <property type="match status" value="3"/>
</dbReference>
<name>A0A8C0LM75_CANLU</name>
<dbReference type="Gene3D" id="6.20.240.20">
    <property type="match status" value="1"/>
</dbReference>
<dbReference type="PROSITE" id="PS51126">
    <property type="entry name" value="DILUTE"/>
    <property type="match status" value="1"/>
</dbReference>
<keyword evidence="4" id="KW-0597">Phosphoprotein</keyword>
<feature type="region of interest" description="Disordered" evidence="17">
    <location>
        <begin position="485"/>
        <end position="517"/>
    </location>
</feature>
<evidence type="ECO:0000256" key="14">
    <source>
        <dbReference type="ARBA" id="ARBA00068038"/>
    </source>
</evidence>
<dbReference type="InterPro" id="IPR036961">
    <property type="entry name" value="Kinesin_motor_dom_sf"/>
</dbReference>
<feature type="coiled-coil region" evidence="16">
    <location>
        <begin position="936"/>
        <end position="973"/>
    </location>
</feature>
<dbReference type="InterPro" id="IPR037990">
    <property type="entry name" value="Myo5b_CBD"/>
</dbReference>
<feature type="binding site" evidence="15">
    <location>
        <begin position="49"/>
        <end position="56"/>
    </location>
    <ligand>
        <name>ATP</name>
        <dbReference type="ChEBI" id="CHEBI:30616"/>
    </ligand>
</feature>
<dbReference type="Proteomes" id="UP000694391">
    <property type="component" value="Unplaced"/>
</dbReference>
<dbReference type="SMART" id="SM00015">
    <property type="entry name" value="IQ"/>
    <property type="match status" value="6"/>
</dbReference>
<dbReference type="FunFam" id="1.20.5.190:FF:000006">
    <property type="entry name" value="Myosin VA"/>
    <property type="match status" value="1"/>
</dbReference>
<evidence type="ECO:0000256" key="7">
    <source>
        <dbReference type="ARBA" id="ARBA00022840"/>
    </source>
</evidence>
<dbReference type="FunFam" id="3.30.70.1590:FF:000003">
    <property type="entry name" value="Myosin-Va isoform 1"/>
    <property type="match status" value="1"/>
</dbReference>
<evidence type="ECO:0000313" key="21">
    <source>
        <dbReference type="Proteomes" id="UP000694391"/>
    </source>
</evidence>
<feature type="coiled-coil region" evidence="16">
    <location>
        <begin position="1174"/>
        <end position="1208"/>
    </location>
</feature>
<sequence>QLPIYGQDVIYAYSGQNMGDMDPHIFAVAEEAYKQMARDEKNQSIIVSGESGAGKTVSAKYAMRYFATVGGSASDTNIEEKVLASSPIMEAIGNAKTTRNDNSSRFGKYIQIGFDKRYHIIGANMRTYLLEKSRVVFQAEDERNYHIFYQLCAAASLPEFKELMLTCAEDFFYTSQGGDIRIEGIDDAEDFEKTRQAFTLLGVRESHQISIFKIIASILHLGNVEIQAERDGDSCSVSPQDEHLNSFCRLLGVEHSQMEHWLCHRKLVTTSETYVKTMSLQQVVNARNALAKHIYAQLFSWIVEHINKALYTPLKQHSFIGVLDIYGFETFEVNSFEQFCINYANEKLQQQFNSHVFKLEQEEYMKEEIPWTLIDFYDNQPCIDLIEAKLGILDLLDEECKVPKGTDQNWAQKLYDRHSGSQHFQKPRMSNTAFIVIHFADKVEYLSDGFLEKNRDTVYEEQINILKASKFPLVADLFHDDKDSVSATTTSGKGSSSKINIRSARPPLKASNKEHKRTVGHQFRTSLHLLMETLNATTPHYVRCIKPNDEKLPFHFDPKRAVQQLRACGVLETIRISAAGYPSRWTYHDFFNRYRVLVKKRELTSTDKKAICRSVLESLIKDPDKFQFGRTKIFFRAGQVAYLEKLRADRFRAATIMIQKTVRGWLQRVKYRRLKIAALTLQRYCRGHLARRLAEHLRRTRAAIVLQKQCRMWRARQAYQRVRGAAVVIQAFARGMFVRRIYQQILLEHKATILQKHLRGWMARRRFQRLRGAAIIIQCAFRMLKAKQELKALKIEARSAEHLKRLNVGMENKVVQLQRKIDDQNKEFKSLSEQLAVATSTHATEVEKLKKELAQYHQSQGGGGLRLQEEVENLRAELQRAHCERKVLEDTHTREKDELRKVREGPWECQENALLKDEKEQLNNQILCQAKGEYQSKELEEERSRYQNLVKEYSRLEQRYDNLRDEMTIIKARRAVPDTVMCYGSVGGSEVSKAAMDMMVFLKLQKRVRELEQERKKLQVQLEKREQQDSRRVQVRAGDADLAYNSLKRQELESENKKLKNDLNELRKAVADQATQDNSSHCSPDGYSLLLNQLKLANEELEVRKEEVLILRTQIVSADQRRLTGRSQAGLLANPPLASFPCWSVWSVLPPCAWHCLLRARVPHPPCNLHRLLEAQLQAQGREHEAEVEALRAQVEALKEDLDRQQQTFCQTLLLSPEAQLEFGVRQELTRLTNDNLVSALPEGHTLRAVGPPWPFVSFREIWKISVLQSPQSPKHLLSSNSHCLLLLDLKPQMLTGSVPCLPAYILYMCIRHADYINDDLKVHSLLTSTINGIKRVLKKHNEDFEMTSFWLSNTCRLLHCLKQYSGDEGFMTQNTAKQNEHCLKNFDLTEYRQVLSDLSIQIYQQLIKIAEGVLQPMIVSAMLENESIQGLSGVKPTGYRKRSSSMVDGDNSYCLEAIIRQMNSFHTVMCDQGLDPEIILQVFKQLFYMINAVTLNNLLLRKDVCSWSTGMQLRYNISQLEEWLRGRNLQQSGAVQTLEPLIQAAQLLQLKKKTPEDAEAICSLCTSLSTQQIVKILNLYTPVNEFEERVTVAFIRTIQAQLQERNDPQQLLLDSKHMFPVLFPFNPSLLTMDSIHIPAYLNLEFLNEV</sequence>
<dbReference type="Gene3D" id="1.10.10.820">
    <property type="match status" value="1"/>
</dbReference>
<evidence type="ECO:0000256" key="11">
    <source>
        <dbReference type="ARBA" id="ARBA00023175"/>
    </source>
</evidence>
<dbReference type="GO" id="GO:0007015">
    <property type="term" value="P:actin filament organization"/>
    <property type="evidence" value="ECO:0007669"/>
    <property type="project" value="TreeGrafter"/>
</dbReference>
<dbReference type="Gene3D" id="1.20.120.720">
    <property type="entry name" value="Myosin VI head, motor domain, U50 subdomain"/>
    <property type="match status" value="1"/>
</dbReference>
<comment type="function">
    <text evidence="13">May be involved in vesicular trafficking via its association with the CART complex. The CART complex is necessary for efficient transferrin receptor recycling but not for EGFR degradation. Required in a complex with RAB11A and RAB11FIP2 for the transport of NPC1L1 to the plasma membrane. Together with RAB11A participates in CFTR trafficking to the plasma membrane and TF (transferrin) recycling in nonpolarized cells. Together with RAB11A and RAB8A participates in epithelial cell polarization. Together with RAB25 regulates transcytosis. Required for proper localization of bile salt export pump ABCB11 at the apical/canalicular plasma membrane of hepatocytes.</text>
</comment>
<keyword evidence="12 15" id="KW-0009">Actin-binding</keyword>
<dbReference type="FunFam" id="1.20.58.530:FF:000002">
    <property type="entry name" value="Class V myosin"/>
    <property type="match status" value="1"/>
</dbReference>
<dbReference type="Gene3D" id="1.20.58.530">
    <property type="match status" value="1"/>
</dbReference>
<dbReference type="GeneTree" id="ENSGT00940000155402"/>
<dbReference type="GO" id="GO:0005516">
    <property type="term" value="F:calmodulin binding"/>
    <property type="evidence" value="ECO:0007669"/>
    <property type="project" value="UniProtKB-KW"/>
</dbReference>
<dbReference type="SUPFAM" id="SSF52540">
    <property type="entry name" value="P-loop containing nucleoside triphosphate hydrolases"/>
    <property type="match status" value="3"/>
</dbReference>
<keyword evidence="5" id="KW-0677">Repeat</keyword>
<reference evidence="20" key="1">
    <citation type="submission" date="2025-08" db="UniProtKB">
        <authorList>
            <consortium name="Ensembl"/>
        </authorList>
    </citation>
    <scope>IDENTIFICATION</scope>
</reference>
<feature type="coiled-coil region" evidence="16">
    <location>
        <begin position="783"/>
        <end position="834"/>
    </location>
</feature>
<accession>A0A8C0LM75</accession>
<gene>
    <name evidence="20" type="primary">MYO5B</name>
</gene>
<keyword evidence="9 16" id="KW-0175">Coiled coil</keyword>